<protein>
    <submittedName>
        <fullName evidence="3">Elongation factor G-binding protein</fullName>
    </submittedName>
</protein>
<dbReference type="InterPro" id="IPR010841">
    <property type="entry name" value="EF-G-binding_N"/>
</dbReference>
<accession>A0A3G3JVU3</accession>
<organism evidence="3 4">
    <name type="scientific">Cohnella candidum</name>
    <dbReference type="NCBI Taxonomy" id="2674991"/>
    <lineage>
        <taxon>Bacteria</taxon>
        <taxon>Bacillati</taxon>
        <taxon>Bacillota</taxon>
        <taxon>Bacilli</taxon>
        <taxon>Bacillales</taxon>
        <taxon>Paenibacillaceae</taxon>
        <taxon>Cohnella</taxon>
    </lineage>
</organism>
<reference evidence="3 4" key="1">
    <citation type="submission" date="2018-10" db="EMBL/GenBank/DDBJ databases">
        <title>Genome Sequence of Cohnella sp.</title>
        <authorList>
            <person name="Srinivasan S."/>
            <person name="Kim M.K."/>
        </authorList>
    </citation>
    <scope>NUCLEOTIDE SEQUENCE [LARGE SCALE GENOMIC DNA]</scope>
    <source>
        <strain evidence="3 4">18JY8-7</strain>
    </source>
</reference>
<dbReference type="InterPro" id="IPR032330">
    <property type="entry name" value="EF-G-binding_C"/>
</dbReference>
<evidence type="ECO:0000259" key="2">
    <source>
        <dbReference type="Pfam" id="PF16571"/>
    </source>
</evidence>
<evidence type="ECO:0000259" key="1">
    <source>
        <dbReference type="Pfam" id="PF07299"/>
    </source>
</evidence>
<dbReference type="Proteomes" id="UP000269097">
    <property type="component" value="Chromosome"/>
</dbReference>
<proteinExistence type="predicted"/>
<feature type="domain" description="Elongation factor G-binding protein N-terminal" evidence="1">
    <location>
        <begin position="5"/>
        <end position="87"/>
    </location>
</feature>
<sequence length="217" mass="25145">MCEPFMRNHQYNSIIKQLGILQHTLRTVTDRKVVSSVRSGTEEHIASLLPDSAEGRKRLLEDVSRLETADDFRRYAALLEPYREEFPRVTKEQLLKLFPKNKKLKIPDLASLDYRNISYLSWVDIAANKLFLVYPLDGRLVGVEGRFTSTHKKNYCFVCNRFEELALFTAITKKRPAFASPDYYKAVGNYLCLDGHVCNNNMTDTEALERFIRTVIE</sequence>
<dbReference type="CDD" id="cd16342">
    <property type="entry name" value="FusC_FusB"/>
    <property type="match status" value="1"/>
</dbReference>
<dbReference type="KEGG" id="coh:EAV92_06810"/>
<name>A0A3G3JVU3_9BACL</name>
<dbReference type="Gene3D" id="1.20.1280.250">
    <property type="match status" value="1"/>
</dbReference>
<keyword evidence="3" id="KW-0251">Elongation factor</keyword>
<feature type="domain" description="Elongation factor G-binding protein C-terminal treble-clef zinc-finger" evidence="2">
    <location>
        <begin position="101"/>
        <end position="202"/>
    </location>
</feature>
<dbReference type="InterPro" id="IPR038344">
    <property type="entry name" value="EF-G_N_sf"/>
</dbReference>
<keyword evidence="4" id="KW-1185">Reference proteome</keyword>
<dbReference type="GO" id="GO:0003746">
    <property type="term" value="F:translation elongation factor activity"/>
    <property type="evidence" value="ECO:0007669"/>
    <property type="project" value="UniProtKB-KW"/>
</dbReference>
<gene>
    <name evidence="3" type="ORF">EAV92_06810</name>
</gene>
<dbReference type="Pfam" id="PF16571">
    <property type="entry name" value="FBP_C"/>
    <property type="match status" value="1"/>
</dbReference>
<dbReference type="EMBL" id="CP033433">
    <property type="protein sequence ID" value="AYQ72304.1"/>
    <property type="molecule type" value="Genomic_DNA"/>
</dbReference>
<evidence type="ECO:0000313" key="3">
    <source>
        <dbReference type="EMBL" id="AYQ72304.1"/>
    </source>
</evidence>
<evidence type="ECO:0000313" key="4">
    <source>
        <dbReference type="Proteomes" id="UP000269097"/>
    </source>
</evidence>
<keyword evidence="3" id="KW-0648">Protein biosynthesis</keyword>
<dbReference type="RefSeq" id="WP_123040364.1">
    <property type="nucleotide sequence ID" value="NZ_CP033433.1"/>
</dbReference>
<dbReference type="Pfam" id="PF07299">
    <property type="entry name" value="EF-G-binding_N"/>
    <property type="match status" value="1"/>
</dbReference>
<dbReference type="AlphaFoldDB" id="A0A3G3JVU3"/>